<evidence type="ECO:0000313" key="1">
    <source>
        <dbReference type="EMBL" id="KAK9871712.1"/>
    </source>
</evidence>
<protein>
    <recommendedName>
        <fullName evidence="3">RNase H type-1 domain-containing protein</fullName>
    </recommendedName>
</protein>
<comment type="caution">
    <text evidence="1">The sequence shown here is derived from an EMBL/GenBank/DDBJ whole genome shotgun (WGS) entry which is preliminary data.</text>
</comment>
<reference evidence="1 2" key="1">
    <citation type="submission" date="2023-03" db="EMBL/GenBank/DDBJ databases">
        <title>Genome insight into feeding habits of ladybird beetles.</title>
        <authorList>
            <person name="Li H.-S."/>
            <person name="Huang Y.-H."/>
            <person name="Pang H."/>
        </authorList>
    </citation>
    <scope>NUCLEOTIDE SEQUENCE [LARGE SCALE GENOMIC DNA]</scope>
    <source>
        <strain evidence="1">SYSU_2023b</strain>
        <tissue evidence="1">Whole body</tissue>
    </source>
</reference>
<dbReference type="InterPro" id="IPR036397">
    <property type="entry name" value="RNaseH_sf"/>
</dbReference>
<dbReference type="AlphaFoldDB" id="A0AAW1TUD4"/>
<name>A0AAW1TUD4_9CUCU</name>
<dbReference type="Gene3D" id="3.30.420.10">
    <property type="entry name" value="Ribonuclease H-like superfamily/Ribonuclease H"/>
    <property type="match status" value="1"/>
</dbReference>
<gene>
    <name evidence="1" type="ORF">WA026_014163</name>
</gene>
<accession>A0AAW1TUD4</accession>
<sequence>MAAIMIALDFIKINKLCKCVILSDSKSALESICNWRMGTLNTEFGLRIRKLLYVLASHNVNVQLVWIPSHSNIKAVDGNGAWRDPGETRKSDDAIYSSRGKRGLIVRRSCYTARAFVEKRSRRIQVV</sequence>
<dbReference type="SUPFAM" id="SSF53098">
    <property type="entry name" value="Ribonuclease H-like"/>
    <property type="match status" value="1"/>
</dbReference>
<dbReference type="InterPro" id="IPR012337">
    <property type="entry name" value="RNaseH-like_sf"/>
</dbReference>
<evidence type="ECO:0008006" key="3">
    <source>
        <dbReference type="Google" id="ProtNLM"/>
    </source>
</evidence>
<keyword evidence="2" id="KW-1185">Reference proteome</keyword>
<proteinExistence type="predicted"/>
<dbReference type="GO" id="GO:0003676">
    <property type="term" value="F:nucleic acid binding"/>
    <property type="evidence" value="ECO:0007669"/>
    <property type="project" value="InterPro"/>
</dbReference>
<evidence type="ECO:0000313" key="2">
    <source>
        <dbReference type="Proteomes" id="UP001431783"/>
    </source>
</evidence>
<dbReference type="EMBL" id="JARQZJ010000007">
    <property type="protein sequence ID" value="KAK9871712.1"/>
    <property type="molecule type" value="Genomic_DNA"/>
</dbReference>
<organism evidence="1 2">
    <name type="scientific">Henosepilachna vigintioctopunctata</name>
    <dbReference type="NCBI Taxonomy" id="420089"/>
    <lineage>
        <taxon>Eukaryota</taxon>
        <taxon>Metazoa</taxon>
        <taxon>Ecdysozoa</taxon>
        <taxon>Arthropoda</taxon>
        <taxon>Hexapoda</taxon>
        <taxon>Insecta</taxon>
        <taxon>Pterygota</taxon>
        <taxon>Neoptera</taxon>
        <taxon>Endopterygota</taxon>
        <taxon>Coleoptera</taxon>
        <taxon>Polyphaga</taxon>
        <taxon>Cucujiformia</taxon>
        <taxon>Coccinelloidea</taxon>
        <taxon>Coccinellidae</taxon>
        <taxon>Epilachninae</taxon>
        <taxon>Epilachnini</taxon>
        <taxon>Henosepilachna</taxon>
    </lineage>
</organism>
<dbReference type="Proteomes" id="UP001431783">
    <property type="component" value="Unassembled WGS sequence"/>
</dbReference>